<dbReference type="Proteomes" id="UP001642487">
    <property type="component" value="Chromosome 1"/>
</dbReference>
<reference evidence="2 3" key="1">
    <citation type="submission" date="2024-03" db="EMBL/GenBank/DDBJ databases">
        <authorList>
            <person name="Gkanogiannis A."/>
            <person name="Becerra Lopez-Lavalle L."/>
        </authorList>
    </citation>
    <scope>NUCLEOTIDE SEQUENCE [LARGE SCALE GENOMIC DNA]</scope>
</reference>
<accession>A0ABP0XUG0</accession>
<organism evidence="2 3">
    <name type="scientific">Citrullus colocynthis</name>
    <name type="common">colocynth</name>
    <dbReference type="NCBI Taxonomy" id="252529"/>
    <lineage>
        <taxon>Eukaryota</taxon>
        <taxon>Viridiplantae</taxon>
        <taxon>Streptophyta</taxon>
        <taxon>Embryophyta</taxon>
        <taxon>Tracheophyta</taxon>
        <taxon>Spermatophyta</taxon>
        <taxon>Magnoliopsida</taxon>
        <taxon>eudicotyledons</taxon>
        <taxon>Gunneridae</taxon>
        <taxon>Pentapetalae</taxon>
        <taxon>rosids</taxon>
        <taxon>fabids</taxon>
        <taxon>Cucurbitales</taxon>
        <taxon>Cucurbitaceae</taxon>
        <taxon>Benincaseae</taxon>
        <taxon>Citrullus</taxon>
    </lineage>
</organism>
<keyword evidence="3" id="KW-1185">Reference proteome</keyword>
<evidence type="ECO:0000313" key="2">
    <source>
        <dbReference type="EMBL" id="CAK9310177.1"/>
    </source>
</evidence>
<evidence type="ECO:0000313" key="3">
    <source>
        <dbReference type="Proteomes" id="UP001642487"/>
    </source>
</evidence>
<evidence type="ECO:0000256" key="1">
    <source>
        <dbReference type="SAM" id="Phobius"/>
    </source>
</evidence>
<keyword evidence="1" id="KW-0472">Membrane</keyword>
<proteinExistence type="predicted"/>
<keyword evidence="1" id="KW-0812">Transmembrane</keyword>
<keyword evidence="1" id="KW-1133">Transmembrane helix</keyword>
<feature type="transmembrane region" description="Helical" evidence="1">
    <location>
        <begin position="118"/>
        <end position="143"/>
    </location>
</feature>
<protein>
    <submittedName>
        <fullName evidence="2">Uncharacterized protein</fullName>
    </submittedName>
</protein>
<feature type="transmembrane region" description="Helical" evidence="1">
    <location>
        <begin position="149"/>
        <end position="172"/>
    </location>
</feature>
<dbReference type="EMBL" id="OZ021735">
    <property type="protein sequence ID" value="CAK9310177.1"/>
    <property type="molecule type" value="Genomic_DNA"/>
</dbReference>
<feature type="transmembrane region" description="Helical" evidence="1">
    <location>
        <begin position="179"/>
        <end position="201"/>
    </location>
</feature>
<name>A0ABP0XUG0_9ROSI</name>
<gene>
    <name evidence="2" type="ORF">CITCOLO1_LOCUS1791</name>
</gene>
<sequence>MIHFPQYFIYPHLEEYKEYMLITHEFIYWPDHLLVFCLSHVSCFNTWGEEKEKEKDGSVRVGSVSRVTAFDKRGGTQKKSQRGILGVCLRGWSGISQKMVNEREIISPLLYHHHHHSLSFLSSFSLIPIIFPNSSSLLTLIPFSNNDPLFLLPFSVLFFNRFFPCFLFPIFYFSLRFSIWVSLFSLLGFWVGRFLGGVVALSSPGVLK</sequence>